<proteinExistence type="predicted"/>
<accession>A0ABP0PJ45</accession>
<dbReference type="EMBL" id="CAXAMN010023140">
    <property type="protein sequence ID" value="CAK9075562.1"/>
    <property type="molecule type" value="Genomic_DNA"/>
</dbReference>
<dbReference type="Proteomes" id="UP001642484">
    <property type="component" value="Unassembled WGS sequence"/>
</dbReference>
<reference evidence="2 3" key="1">
    <citation type="submission" date="2024-02" db="EMBL/GenBank/DDBJ databases">
        <authorList>
            <person name="Chen Y."/>
            <person name="Shah S."/>
            <person name="Dougan E. K."/>
            <person name="Thang M."/>
            <person name="Chan C."/>
        </authorList>
    </citation>
    <scope>NUCLEOTIDE SEQUENCE [LARGE SCALE GENOMIC DNA]</scope>
</reference>
<evidence type="ECO:0000256" key="1">
    <source>
        <dbReference type="SAM" id="MobiDB-lite"/>
    </source>
</evidence>
<evidence type="ECO:0000313" key="3">
    <source>
        <dbReference type="Proteomes" id="UP001642484"/>
    </source>
</evidence>
<name>A0ABP0PJ45_9DINO</name>
<feature type="compositionally biased region" description="Basic residues" evidence="1">
    <location>
        <begin position="90"/>
        <end position="99"/>
    </location>
</feature>
<sequence length="111" mass="12206">MMVEQMAIDQGRCQAAWLLTAMPDPNLQAISLNKKRVGLTPYAKLAAAPWIAGNISYLKDLDYLESRLKNPKVEKPDRDGSTSETPPPRKPWKGKKGKGKSKEDGARSSAP</sequence>
<gene>
    <name evidence="2" type="ORF">CCMP2556_LOCUS37207</name>
</gene>
<protein>
    <submittedName>
        <fullName evidence="2">Uncharacterized protein</fullName>
    </submittedName>
</protein>
<feature type="region of interest" description="Disordered" evidence="1">
    <location>
        <begin position="69"/>
        <end position="111"/>
    </location>
</feature>
<comment type="caution">
    <text evidence="2">The sequence shown here is derived from an EMBL/GenBank/DDBJ whole genome shotgun (WGS) entry which is preliminary data.</text>
</comment>
<feature type="compositionally biased region" description="Basic and acidic residues" evidence="1">
    <location>
        <begin position="69"/>
        <end position="81"/>
    </location>
</feature>
<organism evidence="2 3">
    <name type="scientific">Durusdinium trenchii</name>
    <dbReference type="NCBI Taxonomy" id="1381693"/>
    <lineage>
        <taxon>Eukaryota</taxon>
        <taxon>Sar</taxon>
        <taxon>Alveolata</taxon>
        <taxon>Dinophyceae</taxon>
        <taxon>Suessiales</taxon>
        <taxon>Symbiodiniaceae</taxon>
        <taxon>Durusdinium</taxon>
    </lineage>
</organism>
<keyword evidence="3" id="KW-1185">Reference proteome</keyword>
<evidence type="ECO:0000313" key="2">
    <source>
        <dbReference type="EMBL" id="CAK9075562.1"/>
    </source>
</evidence>
<feature type="compositionally biased region" description="Basic and acidic residues" evidence="1">
    <location>
        <begin position="100"/>
        <end position="111"/>
    </location>
</feature>